<evidence type="ECO:0000256" key="2">
    <source>
        <dbReference type="SAM" id="SignalP"/>
    </source>
</evidence>
<keyword evidence="2" id="KW-0732">Signal</keyword>
<evidence type="ECO:0000313" key="4">
    <source>
        <dbReference type="Ensembl" id="ENSELUP00000020005.2"/>
    </source>
</evidence>
<dbReference type="InterPro" id="IPR003599">
    <property type="entry name" value="Ig_sub"/>
</dbReference>
<accession>A0A3P8YTZ4</accession>
<evidence type="ECO:0000313" key="5">
    <source>
        <dbReference type="Proteomes" id="UP000265140"/>
    </source>
</evidence>
<reference evidence="5" key="1">
    <citation type="journal article" date="2014" name="PLoS ONE">
        <title>The genome and linkage map of the northern pike (Esox lucius): conserved synteny revealed between the salmonid sister group and the Neoteleostei.</title>
        <authorList>
            <person name="Rondeau E.B."/>
            <person name="Minkley D.R."/>
            <person name="Leong J.S."/>
            <person name="Messmer A.M."/>
            <person name="Jantzen J.R."/>
            <person name="von Schalburg K.R."/>
            <person name="Lemon C."/>
            <person name="Bird N.H."/>
            <person name="Koop B.F."/>
        </authorList>
    </citation>
    <scope>NUCLEOTIDE SEQUENCE</scope>
</reference>
<organism evidence="4 5">
    <name type="scientific">Esox lucius</name>
    <name type="common">Northern pike</name>
    <dbReference type="NCBI Taxonomy" id="8010"/>
    <lineage>
        <taxon>Eukaryota</taxon>
        <taxon>Metazoa</taxon>
        <taxon>Chordata</taxon>
        <taxon>Craniata</taxon>
        <taxon>Vertebrata</taxon>
        <taxon>Euteleostomi</taxon>
        <taxon>Actinopterygii</taxon>
        <taxon>Neopterygii</taxon>
        <taxon>Teleostei</taxon>
        <taxon>Protacanthopterygii</taxon>
        <taxon>Esociformes</taxon>
        <taxon>Esocidae</taxon>
        <taxon>Esox</taxon>
    </lineage>
</organism>
<feature type="domain" description="Ig-like" evidence="3">
    <location>
        <begin position="141"/>
        <end position="229"/>
    </location>
</feature>
<feature type="region of interest" description="Disordered" evidence="1">
    <location>
        <begin position="90"/>
        <end position="109"/>
    </location>
</feature>
<evidence type="ECO:0000256" key="1">
    <source>
        <dbReference type="SAM" id="MobiDB-lite"/>
    </source>
</evidence>
<dbReference type="PANTHER" id="PTHR46013:SF4">
    <property type="entry name" value="B-CELL RECEPTOR CD22-RELATED"/>
    <property type="match status" value="1"/>
</dbReference>
<dbReference type="Gene3D" id="2.60.40.10">
    <property type="entry name" value="Immunoglobulins"/>
    <property type="match status" value="4"/>
</dbReference>
<dbReference type="SMART" id="SM00408">
    <property type="entry name" value="IGc2"/>
    <property type="match status" value="3"/>
</dbReference>
<sequence length="521" mass="58125">MKTVTPVLLKVMRISTLLHCVSVNLVHHVNTGQDCNRVTYTKRRICVLKGSSVDISCTYVGYYSVRSSLWFSPKQSGRWRDKLKPEDLTTDPGYAGRVKNKNEKSGKKGSTLRITDLREEDSAEYRFTFKTYYLEWGHDFPGTTLTVTDVVLEMPTSVSEGNRVTLTCTTNCSLDPNPEYSWYKNGQPIENTNTNSTVHILSVSSEDAGRYSCGVKGHETLLSPEKTLDVTYGPKYTSVSLSPSGEIVVGSSVTLTCSSDANPPVNKYTWYKKTVTSPKASGQNYNITNIRPEDSGEYYCEAENKYGRLNSFSVSVDVHYGPRNTSVLISPSGEIVVGSSVTLTCSSDANPPVDKYIWYKKTVTSPIASGQSYSITNITSEDSGEYYCEAHNRKGTNNSTALIHRRQWTGEAVRIDYYILKSWVMFHSTLFLTLSLLCSFTLALTFSLPLQSVHSDPDSDTYTTLNMKTRSPEYDTLVVNTLSCIINMSLSCEILMTENKHNTHILPLYIYLPPSPTECPS</sequence>
<evidence type="ECO:0000259" key="3">
    <source>
        <dbReference type="PROSITE" id="PS50835"/>
    </source>
</evidence>
<dbReference type="Pfam" id="PF13895">
    <property type="entry name" value="Ig_2"/>
    <property type="match status" value="2"/>
</dbReference>
<dbReference type="AlphaFoldDB" id="A0A3P8YTZ4"/>
<dbReference type="InParanoid" id="A0A3P8YTZ4"/>
<name>A0A3P8YTZ4_ESOLU</name>
<reference evidence="4" key="3">
    <citation type="submission" date="2025-08" db="UniProtKB">
        <authorList>
            <consortium name="Ensembl"/>
        </authorList>
    </citation>
    <scope>IDENTIFICATION</scope>
</reference>
<dbReference type="InterPro" id="IPR007110">
    <property type="entry name" value="Ig-like_dom"/>
</dbReference>
<dbReference type="SUPFAM" id="SSF48726">
    <property type="entry name" value="Immunoglobulin"/>
    <property type="match status" value="4"/>
</dbReference>
<dbReference type="InterPro" id="IPR013783">
    <property type="entry name" value="Ig-like_fold"/>
</dbReference>
<reference evidence="4" key="2">
    <citation type="submission" date="2020-02" db="EMBL/GenBank/DDBJ databases">
        <title>Esox lucius (northern pike) genome, fEsoLuc1, primary haplotype.</title>
        <authorList>
            <person name="Myers G."/>
            <person name="Karagic N."/>
            <person name="Meyer A."/>
            <person name="Pippel M."/>
            <person name="Reichard M."/>
            <person name="Winkler S."/>
            <person name="Tracey A."/>
            <person name="Sims Y."/>
            <person name="Howe K."/>
            <person name="Rhie A."/>
            <person name="Formenti G."/>
            <person name="Durbin R."/>
            <person name="Fedrigo O."/>
            <person name="Jarvis E.D."/>
        </authorList>
    </citation>
    <scope>NUCLEOTIDE SEQUENCE [LARGE SCALE GENOMIC DNA]</scope>
</reference>
<dbReference type="FunCoup" id="A0A3P8YTZ4">
    <property type="interactions" value="754"/>
</dbReference>
<dbReference type="PROSITE" id="PS50835">
    <property type="entry name" value="IG_LIKE"/>
    <property type="match status" value="3"/>
</dbReference>
<reference evidence="4" key="4">
    <citation type="submission" date="2025-09" db="UniProtKB">
        <authorList>
            <consortium name="Ensembl"/>
        </authorList>
    </citation>
    <scope>IDENTIFICATION</scope>
</reference>
<keyword evidence="5" id="KW-1185">Reference proteome</keyword>
<dbReference type="PANTHER" id="PTHR46013">
    <property type="entry name" value="VASCULAR CELL ADHESION MOLECULE 1"/>
    <property type="match status" value="1"/>
</dbReference>
<feature type="signal peptide" evidence="2">
    <location>
        <begin position="1"/>
        <end position="20"/>
    </location>
</feature>
<dbReference type="Pfam" id="PF13927">
    <property type="entry name" value="Ig_3"/>
    <property type="match status" value="1"/>
</dbReference>
<dbReference type="GeneTree" id="ENSGT01010000222294"/>
<dbReference type="InterPro" id="IPR036179">
    <property type="entry name" value="Ig-like_dom_sf"/>
</dbReference>
<dbReference type="Ensembl" id="ENSELUT00000030296.3">
    <property type="protein sequence ID" value="ENSELUP00000020005.2"/>
    <property type="gene ID" value="ENSELUG00000019276.3"/>
</dbReference>
<feature type="domain" description="Ig-like" evidence="3">
    <location>
        <begin position="322"/>
        <end position="404"/>
    </location>
</feature>
<proteinExistence type="predicted"/>
<feature type="chain" id="PRO_5028265220" description="Ig-like domain-containing protein" evidence="2">
    <location>
        <begin position="21"/>
        <end position="521"/>
    </location>
</feature>
<dbReference type="SMART" id="SM00409">
    <property type="entry name" value="IG"/>
    <property type="match status" value="4"/>
</dbReference>
<feature type="domain" description="Ig-like" evidence="3">
    <location>
        <begin position="234"/>
        <end position="315"/>
    </location>
</feature>
<protein>
    <recommendedName>
        <fullName evidence="3">Ig-like domain-containing protein</fullName>
    </recommendedName>
</protein>
<dbReference type="OMA" id="YPNDRNR"/>
<dbReference type="Proteomes" id="UP000265140">
    <property type="component" value="Chromosome 9"/>
</dbReference>
<dbReference type="InterPro" id="IPR003598">
    <property type="entry name" value="Ig_sub2"/>
</dbReference>